<name>A0A109BJT3_HYPSL</name>
<gene>
    <name evidence="1" type="ORF">APY04_1277</name>
</gene>
<reference evidence="1 2" key="1">
    <citation type="submission" date="2015-10" db="EMBL/GenBank/DDBJ databases">
        <title>Transcriptomic analysis of a linuron degrading triple-species bacterial consortium.</title>
        <authorList>
            <person name="Albers P."/>
        </authorList>
    </citation>
    <scope>NUCLEOTIDE SEQUENCE [LARGE SCALE GENOMIC DNA]</scope>
    <source>
        <strain evidence="1 2">WDL6</strain>
    </source>
</reference>
<comment type="caution">
    <text evidence="1">The sequence shown here is derived from an EMBL/GenBank/DDBJ whole genome shotgun (WGS) entry which is preliminary data.</text>
</comment>
<dbReference type="PATRIC" id="fig|121290.4.peg.3238"/>
<sequence length="44" mass="4831">MDRLTSTVAVAQSVLLSSEQVLVRAVSLKQRSGRAEEMRTAILE</sequence>
<dbReference type="STRING" id="121290.APY04_1277"/>
<accession>A0A109BJT3</accession>
<dbReference type="Proteomes" id="UP000059074">
    <property type="component" value="Unassembled WGS sequence"/>
</dbReference>
<evidence type="ECO:0000313" key="1">
    <source>
        <dbReference type="EMBL" id="KWT70068.1"/>
    </source>
</evidence>
<proteinExistence type="predicted"/>
<protein>
    <submittedName>
        <fullName evidence="1">Uncharacterized protein</fullName>
    </submittedName>
</protein>
<dbReference type="EMBL" id="LMTR01000040">
    <property type="protein sequence ID" value="KWT70068.1"/>
    <property type="molecule type" value="Genomic_DNA"/>
</dbReference>
<evidence type="ECO:0000313" key="2">
    <source>
        <dbReference type="Proteomes" id="UP000059074"/>
    </source>
</evidence>
<dbReference type="AlphaFoldDB" id="A0A109BJT3"/>
<organism evidence="1 2">
    <name type="scientific">Hyphomicrobium sulfonivorans</name>
    <dbReference type="NCBI Taxonomy" id="121290"/>
    <lineage>
        <taxon>Bacteria</taxon>
        <taxon>Pseudomonadati</taxon>
        <taxon>Pseudomonadota</taxon>
        <taxon>Alphaproteobacteria</taxon>
        <taxon>Hyphomicrobiales</taxon>
        <taxon>Hyphomicrobiaceae</taxon>
        <taxon>Hyphomicrobium</taxon>
    </lineage>
</organism>
<keyword evidence="2" id="KW-1185">Reference proteome</keyword>